<protein>
    <recommendedName>
        <fullName evidence="4">Integral membrane protein</fullName>
    </recommendedName>
</protein>
<feature type="transmembrane region" description="Helical" evidence="1">
    <location>
        <begin position="104"/>
        <end position="121"/>
    </location>
</feature>
<name>A0ABW2GNQ5_9ACTN</name>
<organism evidence="2 3">
    <name type="scientific">Streptomyces polyrhachis</name>
    <dbReference type="NCBI Taxonomy" id="1282885"/>
    <lineage>
        <taxon>Bacteria</taxon>
        <taxon>Bacillati</taxon>
        <taxon>Actinomycetota</taxon>
        <taxon>Actinomycetes</taxon>
        <taxon>Kitasatosporales</taxon>
        <taxon>Streptomycetaceae</taxon>
        <taxon>Streptomyces</taxon>
    </lineage>
</organism>
<evidence type="ECO:0008006" key="4">
    <source>
        <dbReference type="Google" id="ProtNLM"/>
    </source>
</evidence>
<keyword evidence="1" id="KW-0472">Membrane</keyword>
<proteinExistence type="predicted"/>
<dbReference type="EMBL" id="JBHSZO010000040">
    <property type="protein sequence ID" value="MFC7220709.1"/>
    <property type="molecule type" value="Genomic_DNA"/>
</dbReference>
<comment type="caution">
    <text evidence="2">The sequence shown here is derived from an EMBL/GenBank/DDBJ whole genome shotgun (WGS) entry which is preliminary data.</text>
</comment>
<keyword evidence="3" id="KW-1185">Reference proteome</keyword>
<gene>
    <name evidence="2" type="ORF">ACFQLX_21480</name>
</gene>
<evidence type="ECO:0000256" key="1">
    <source>
        <dbReference type="SAM" id="Phobius"/>
    </source>
</evidence>
<reference evidence="3" key="1">
    <citation type="journal article" date="2019" name="Int. J. Syst. Evol. Microbiol.">
        <title>The Global Catalogue of Microorganisms (GCM) 10K type strain sequencing project: providing services to taxonomists for standard genome sequencing and annotation.</title>
        <authorList>
            <consortium name="The Broad Institute Genomics Platform"/>
            <consortium name="The Broad Institute Genome Sequencing Center for Infectious Disease"/>
            <person name="Wu L."/>
            <person name="Ma J."/>
        </authorList>
    </citation>
    <scope>NUCLEOTIDE SEQUENCE [LARGE SCALE GENOMIC DNA]</scope>
    <source>
        <strain evidence="3">CGMCC 1.13681</strain>
    </source>
</reference>
<sequence length="136" mass="14652">MTARDPEISSELDATLHARRELGPEYEDELVEGFLEKVQGRLDGTIDQRLRRQLAEQQLQVARGGGSTAPGDPGFGERFGFAAVSLVLAIPLSAIGVVNEGLPGLLVAWGGIVGVNALHVGRSWARRPQPKKDDWA</sequence>
<evidence type="ECO:0000313" key="2">
    <source>
        <dbReference type="EMBL" id="MFC7220709.1"/>
    </source>
</evidence>
<feature type="transmembrane region" description="Helical" evidence="1">
    <location>
        <begin position="79"/>
        <end position="98"/>
    </location>
</feature>
<dbReference type="RefSeq" id="WP_386417571.1">
    <property type="nucleotide sequence ID" value="NZ_JBHSZO010000040.1"/>
</dbReference>
<accession>A0ABW2GNQ5</accession>
<evidence type="ECO:0000313" key="3">
    <source>
        <dbReference type="Proteomes" id="UP001596413"/>
    </source>
</evidence>
<keyword evidence="1" id="KW-1133">Transmembrane helix</keyword>
<keyword evidence="1" id="KW-0812">Transmembrane</keyword>
<dbReference type="Proteomes" id="UP001596413">
    <property type="component" value="Unassembled WGS sequence"/>
</dbReference>